<evidence type="ECO:0000313" key="1">
    <source>
        <dbReference type="EMBL" id="EMJ96751.1"/>
    </source>
</evidence>
<reference evidence="1 2" key="1">
    <citation type="submission" date="2013-01" db="EMBL/GenBank/DDBJ databases">
        <authorList>
            <person name="Harkins D.M."/>
            <person name="Durkin A.S."/>
            <person name="Brinkac L.M."/>
            <person name="Haft D.H."/>
            <person name="Selengut J.D."/>
            <person name="Sanka R."/>
            <person name="DePew J."/>
            <person name="Purushe J."/>
            <person name="Galloway R.L."/>
            <person name="Vinetz J.M."/>
            <person name="Sutton G.G."/>
            <person name="Nierman W.C."/>
            <person name="Fouts D.E."/>
        </authorList>
    </citation>
    <scope>NUCLEOTIDE SEQUENCE [LARGE SCALE GENOMIC DNA]</scope>
    <source>
        <strain evidence="1 2">79601</strain>
    </source>
</reference>
<comment type="caution">
    <text evidence="1">The sequence shown here is derived from an EMBL/GenBank/DDBJ whole genome shotgun (WGS) entry which is preliminary data.</text>
</comment>
<name>M6D224_9LEPT</name>
<proteinExistence type="predicted"/>
<dbReference type="Proteomes" id="UP000011988">
    <property type="component" value="Unassembled WGS sequence"/>
</dbReference>
<dbReference type="EMBL" id="ANIK01000016">
    <property type="protein sequence ID" value="EMJ96751.1"/>
    <property type="molecule type" value="Genomic_DNA"/>
</dbReference>
<gene>
    <name evidence="1" type="ORF">LEP1GSC194_4425</name>
</gene>
<evidence type="ECO:0000313" key="2">
    <source>
        <dbReference type="Proteomes" id="UP000011988"/>
    </source>
</evidence>
<accession>M6D224</accession>
<dbReference type="AlphaFoldDB" id="M6D224"/>
<protein>
    <submittedName>
        <fullName evidence="1">Uncharacterized protein</fullName>
    </submittedName>
</protein>
<organism evidence="1 2">
    <name type="scientific">Leptospira alstonii serovar Sichuan str. 79601</name>
    <dbReference type="NCBI Taxonomy" id="1218565"/>
    <lineage>
        <taxon>Bacteria</taxon>
        <taxon>Pseudomonadati</taxon>
        <taxon>Spirochaetota</taxon>
        <taxon>Spirochaetia</taxon>
        <taxon>Leptospirales</taxon>
        <taxon>Leptospiraceae</taxon>
        <taxon>Leptospira</taxon>
    </lineage>
</organism>
<sequence length="67" mass="8238">MQERKRDSFQNSWYFYYIRISKKYTVLVRTVSLKFSFRDESLIPAVFPNIEILKKVVFIFRFVSFLT</sequence>
<dbReference type="PATRIC" id="fig|1218565.3.peg.1059"/>